<organism evidence="2 3">
    <name type="scientific">Neopusillimonas maritima</name>
    <dbReference type="NCBI Taxonomy" id="2026239"/>
    <lineage>
        <taxon>Bacteria</taxon>
        <taxon>Pseudomonadati</taxon>
        <taxon>Pseudomonadota</taxon>
        <taxon>Betaproteobacteria</taxon>
        <taxon>Burkholderiales</taxon>
        <taxon>Alcaligenaceae</taxon>
        <taxon>Neopusillimonas</taxon>
    </lineage>
</organism>
<evidence type="ECO:0000313" key="3">
    <source>
        <dbReference type="Proteomes" id="UP000266483"/>
    </source>
</evidence>
<reference evidence="2 3" key="1">
    <citation type="submission" date="2017-08" db="EMBL/GenBank/DDBJ databases">
        <title>Pusillimonas indicus sp. nov., a member of the family Alcaligenaceae isolated from surface seawater.</title>
        <authorList>
            <person name="Li J."/>
        </authorList>
    </citation>
    <scope>NUCLEOTIDE SEQUENCE [LARGE SCALE GENOMIC DNA]</scope>
    <source>
        <strain evidence="2 3">17-4A</strain>
    </source>
</reference>
<dbReference type="EMBL" id="NQOU01000003">
    <property type="protein sequence ID" value="RII82851.1"/>
    <property type="molecule type" value="Genomic_DNA"/>
</dbReference>
<proteinExistence type="predicted"/>
<gene>
    <name evidence="2" type="ORF">CJO09_09745</name>
</gene>
<protein>
    <recommendedName>
        <fullName evidence="1">DUF4224 domain-containing protein</fullName>
    </recommendedName>
</protein>
<keyword evidence="3" id="KW-1185">Reference proteome</keyword>
<name>A0ABX9MW99_9BURK</name>
<dbReference type="Pfam" id="PF13986">
    <property type="entry name" value="DUF4224"/>
    <property type="match status" value="1"/>
</dbReference>
<comment type="caution">
    <text evidence="2">The sequence shown here is derived from an EMBL/GenBank/DDBJ whole genome shotgun (WGS) entry which is preliminary data.</text>
</comment>
<sequence>MSAYLTPPELEDLTGYKIKSAVLRWLDRHKWPYVVGGADGWPRVLRQYRDQRLLGMNNNTVRRKAEPNWTKP</sequence>
<evidence type="ECO:0000259" key="1">
    <source>
        <dbReference type="Pfam" id="PF13986"/>
    </source>
</evidence>
<evidence type="ECO:0000313" key="2">
    <source>
        <dbReference type="EMBL" id="RII82851.1"/>
    </source>
</evidence>
<dbReference type="RefSeq" id="WP_114421052.1">
    <property type="nucleotide sequence ID" value="NZ_CP170494.1"/>
</dbReference>
<accession>A0ABX9MW99</accession>
<feature type="domain" description="DUF4224" evidence="1">
    <location>
        <begin position="5"/>
        <end position="48"/>
    </location>
</feature>
<dbReference type="Proteomes" id="UP000266483">
    <property type="component" value="Unassembled WGS sequence"/>
</dbReference>
<dbReference type="InterPro" id="IPR025319">
    <property type="entry name" value="DUF4224"/>
</dbReference>